<proteinExistence type="predicted"/>
<accession>D5P8J6</accession>
<name>D5P8J6_9MYCO</name>
<dbReference type="eggNOG" id="ENOG5031GKT">
    <property type="taxonomic scope" value="Bacteria"/>
</dbReference>
<keyword evidence="1" id="KW-0732">Signal</keyword>
<comment type="caution">
    <text evidence="2">The sequence shown here is derived from an EMBL/GenBank/DDBJ whole genome shotgun (WGS) entry which is preliminary data.</text>
</comment>
<sequence length="177" mass="18977">MKRLITVFAVVGSALTFAPAPAAGAASNTATTLFPLDGPNQLETRTVLNCFKSDGHCDFTAGADMLTPDGVTGFPPGLWARQTTEIRSSNRLAYLDAHATSQYERVMKSMGSDEITTVYFGEGPPDKYQTSGRIDSTDWQTGQPKTDNNVIVCTHIQVVYPGINTTSPSTCAQTTFS</sequence>
<dbReference type="RefSeq" id="WP_007166523.1">
    <property type="nucleotide sequence ID" value="NZ_GG770553.1"/>
</dbReference>
<dbReference type="AlphaFoldDB" id="D5P8J6"/>
<gene>
    <name evidence="2" type="ORF">HMPREF0591_2490</name>
</gene>
<reference evidence="2 3" key="1">
    <citation type="submission" date="2010-04" db="EMBL/GenBank/DDBJ databases">
        <authorList>
            <person name="Muzny D."/>
            <person name="Qin X."/>
            <person name="Deng J."/>
            <person name="Jiang H."/>
            <person name="Liu Y."/>
            <person name="Qu J."/>
            <person name="Song X.-Z."/>
            <person name="Zhang L."/>
            <person name="Thornton R."/>
            <person name="Coyle M."/>
            <person name="Francisco L."/>
            <person name="Jackson L."/>
            <person name="Javaid M."/>
            <person name="Korchina V."/>
            <person name="Kovar C."/>
            <person name="Mata R."/>
            <person name="Mathew T."/>
            <person name="Ngo R."/>
            <person name="Nguyen L."/>
            <person name="Nguyen N."/>
            <person name="Okwuonu G."/>
            <person name="Ongeri F."/>
            <person name="Pham C."/>
            <person name="Simmons D."/>
            <person name="Wilczek-Boney K."/>
            <person name="Hale W."/>
            <person name="Jakkamsetti A."/>
            <person name="Pham P."/>
            <person name="Ruth R."/>
            <person name="San Lucas F."/>
            <person name="Warren J."/>
            <person name="Zhang J."/>
            <person name="Zhao Z."/>
            <person name="Zhou C."/>
            <person name="Zhu D."/>
            <person name="Lee S."/>
            <person name="Bess C."/>
            <person name="Blankenburg K."/>
            <person name="Forbes L."/>
            <person name="Fu Q."/>
            <person name="Gubbala S."/>
            <person name="Hirani K."/>
            <person name="Jayaseelan J.C."/>
            <person name="Lara F."/>
            <person name="Munidasa M."/>
            <person name="Palculict T."/>
            <person name="Patil S."/>
            <person name="Pu L.-L."/>
            <person name="Saada N."/>
            <person name="Tang L."/>
            <person name="Weissenberger G."/>
            <person name="Zhu Y."/>
            <person name="Hemphill L."/>
            <person name="Shang Y."/>
            <person name="Youmans B."/>
            <person name="Ayvaz T."/>
            <person name="Ross M."/>
            <person name="Santibanez J."/>
            <person name="Aqrawi P."/>
            <person name="Gross S."/>
            <person name="Joshi V."/>
            <person name="Fowler G."/>
            <person name="Nazareth L."/>
            <person name="Reid J."/>
            <person name="Worley K."/>
            <person name="Petrosino J."/>
            <person name="Highlander S."/>
            <person name="Gibbs R."/>
        </authorList>
    </citation>
    <scope>NUCLEOTIDE SEQUENCE [LARGE SCALE GENOMIC DNA]</scope>
    <source>
        <strain evidence="2 3">ATCC BAA-614</strain>
    </source>
</reference>
<evidence type="ECO:0000313" key="2">
    <source>
        <dbReference type="EMBL" id="EFG77602.1"/>
    </source>
</evidence>
<feature type="chain" id="PRO_5039249616" description="Secreted protein" evidence="1">
    <location>
        <begin position="23"/>
        <end position="177"/>
    </location>
</feature>
<evidence type="ECO:0000313" key="3">
    <source>
        <dbReference type="Proteomes" id="UP000003653"/>
    </source>
</evidence>
<organism evidence="2 3">
    <name type="scientific">Mycobacterium parascrofulaceum ATCC BAA-614</name>
    <dbReference type="NCBI Taxonomy" id="525368"/>
    <lineage>
        <taxon>Bacteria</taxon>
        <taxon>Bacillati</taxon>
        <taxon>Actinomycetota</taxon>
        <taxon>Actinomycetes</taxon>
        <taxon>Mycobacteriales</taxon>
        <taxon>Mycobacteriaceae</taxon>
        <taxon>Mycobacterium</taxon>
        <taxon>Mycobacterium simiae complex</taxon>
    </lineage>
</organism>
<evidence type="ECO:0008006" key="4">
    <source>
        <dbReference type="Google" id="ProtNLM"/>
    </source>
</evidence>
<dbReference type="Proteomes" id="UP000003653">
    <property type="component" value="Unassembled WGS sequence"/>
</dbReference>
<dbReference type="HOGENOM" id="CLU_1523551_0_0_11"/>
<feature type="signal peptide" evidence="1">
    <location>
        <begin position="1"/>
        <end position="22"/>
    </location>
</feature>
<keyword evidence="3" id="KW-1185">Reference proteome</keyword>
<dbReference type="EMBL" id="ADNV01000210">
    <property type="protein sequence ID" value="EFG77602.1"/>
    <property type="molecule type" value="Genomic_DNA"/>
</dbReference>
<evidence type="ECO:0000256" key="1">
    <source>
        <dbReference type="SAM" id="SignalP"/>
    </source>
</evidence>
<protein>
    <recommendedName>
        <fullName evidence="4">Secreted protein</fullName>
    </recommendedName>
</protein>